<name>A0ABS1L2L0_9BACT</name>
<feature type="chain" id="PRO_5047092972" description="DUF3828 domain-containing protein" evidence="1">
    <location>
        <begin position="22"/>
        <end position="202"/>
    </location>
</feature>
<evidence type="ECO:0000313" key="3">
    <source>
        <dbReference type="Proteomes" id="UP000613030"/>
    </source>
</evidence>
<dbReference type="Proteomes" id="UP000613030">
    <property type="component" value="Unassembled WGS sequence"/>
</dbReference>
<gene>
    <name evidence="2" type="ORF">JI741_32145</name>
</gene>
<accession>A0ABS1L2L0</accession>
<dbReference type="EMBL" id="JAERRB010000022">
    <property type="protein sequence ID" value="MBL0745929.1"/>
    <property type="molecule type" value="Genomic_DNA"/>
</dbReference>
<organism evidence="2 3">
    <name type="scientific">Chryseolinea lacunae</name>
    <dbReference type="NCBI Taxonomy" id="2801331"/>
    <lineage>
        <taxon>Bacteria</taxon>
        <taxon>Pseudomonadati</taxon>
        <taxon>Bacteroidota</taxon>
        <taxon>Cytophagia</taxon>
        <taxon>Cytophagales</taxon>
        <taxon>Fulvivirgaceae</taxon>
        <taxon>Chryseolinea</taxon>
    </lineage>
</organism>
<evidence type="ECO:0000256" key="1">
    <source>
        <dbReference type="SAM" id="SignalP"/>
    </source>
</evidence>
<feature type="signal peptide" evidence="1">
    <location>
        <begin position="1"/>
        <end position="21"/>
    </location>
</feature>
<dbReference type="RefSeq" id="WP_202016661.1">
    <property type="nucleotide sequence ID" value="NZ_JAERRB010000022.1"/>
</dbReference>
<evidence type="ECO:0000313" key="2">
    <source>
        <dbReference type="EMBL" id="MBL0745929.1"/>
    </source>
</evidence>
<keyword evidence="3" id="KW-1185">Reference proteome</keyword>
<evidence type="ECO:0008006" key="4">
    <source>
        <dbReference type="Google" id="ProtNLM"/>
    </source>
</evidence>
<protein>
    <recommendedName>
        <fullName evidence="4">DUF3828 domain-containing protein</fullName>
    </recommendedName>
</protein>
<comment type="caution">
    <text evidence="2">The sequence shown here is derived from an EMBL/GenBank/DDBJ whole genome shotgun (WGS) entry which is preliminary data.</text>
</comment>
<keyword evidence="1" id="KW-0732">Signal</keyword>
<sequence length="202" mass="23458">MERRFLTPLLILLLMAGNIHAQVDSVGALMKTIVYEPKIYKRIFFAYQGKGTPPTVLTPGKYAFITPDSAFSKIYPFIQEKLSRSWGSERKLFTITYLKEPLGTVYVSQQWFVDENIERIILFDDIKMSSNRAFVAFHVVHRYSNGKSKRIYTWINVHLELQAGEWTIKRMKITDPKINRGSVTIEKTSSDVRSKHRVKHSL</sequence>
<proteinExistence type="predicted"/>
<reference evidence="2 3" key="1">
    <citation type="submission" date="2021-01" db="EMBL/GenBank/DDBJ databases">
        <title>Chryseolinea sp. Jin1 Genome sequencing and assembly.</title>
        <authorList>
            <person name="Kim I."/>
        </authorList>
    </citation>
    <scope>NUCLEOTIDE SEQUENCE [LARGE SCALE GENOMIC DNA]</scope>
    <source>
        <strain evidence="2 3">Jin1</strain>
    </source>
</reference>